<organism evidence="1 2">
    <name type="scientific">Pluteus cervinus</name>
    <dbReference type="NCBI Taxonomy" id="181527"/>
    <lineage>
        <taxon>Eukaryota</taxon>
        <taxon>Fungi</taxon>
        <taxon>Dikarya</taxon>
        <taxon>Basidiomycota</taxon>
        <taxon>Agaricomycotina</taxon>
        <taxon>Agaricomycetes</taxon>
        <taxon>Agaricomycetidae</taxon>
        <taxon>Agaricales</taxon>
        <taxon>Pluteineae</taxon>
        <taxon>Pluteaceae</taxon>
        <taxon>Pluteus</taxon>
    </lineage>
</organism>
<reference evidence="1 2" key="1">
    <citation type="journal article" date="2019" name="Nat. Ecol. Evol.">
        <title>Megaphylogeny resolves global patterns of mushroom evolution.</title>
        <authorList>
            <person name="Varga T."/>
            <person name="Krizsan K."/>
            <person name="Foldi C."/>
            <person name="Dima B."/>
            <person name="Sanchez-Garcia M."/>
            <person name="Sanchez-Ramirez S."/>
            <person name="Szollosi G.J."/>
            <person name="Szarkandi J.G."/>
            <person name="Papp V."/>
            <person name="Albert L."/>
            <person name="Andreopoulos W."/>
            <person name="Angelini C."/>
            <person name="Antonin V."/>
            <person name="Barry K.W."/>
            <person name="Bougher N.L."/>
            <person name="Buchanan P."/>
            <person name="Buyck B."/>
            <person name="Bense V."/>
            <person name="Catcheside P."/>
            <person name="Chovatia M."/>
            <person name="Cooper J."/>
            <person name="Damon W."/>
            <person name="Desjardin D."/>
            <person name="Finy P."/>
            <person name="Geml J."/>
            <person name="Haridas S."/>
            <person name="Hughes K."/>
            <person name="Justo A."/>
            <person name="Karasinski D."/>
            <person name="Kautmanova I."/>
            <person name="Kiss B."/>
            <person name="Kocsube S."/>
            <person name="Kotiranta H."/>
            <person name="LaButti K.M."/>
            <person name="Lechner B.E."/>
            <person name="Liimatainen K."/>
            <person name="Lipzen A."/>
            <person name="Lukacs Z."/>
            <person name="Mihaltcheva S."/>
            <person name="Morgado L.N."/>
            <person name="Niskanen T."/>
            <person name="Noordeloos M.E."/>
            <person name="Ohm R.A."/>
            <person name="Ortiz-Santana B."/>
            <person name="Ovrebo C."/>
            <person name="Racz N."/>
            <person name="Riley R."/>
            <person name="Savchenko A."/>
            <person name="Shiryaev A."/>
            <person name="Soop K."/>
            <person name="Spirin V."/>
            <person name="Szebenyi C."/>
            <person name="Tomsovsky M."/>
            <person name="Tulloss R.E."/>
            <person name="Uehling J."/>
            <person name="Grigoriev I.V."/>
            <person name="Vagvolgyi C."/>
            <person name="Papp T."/>
            <person name="Martin F.M."/>
            <person name="Miettinen O."/>
            <person name="Hibbett D.S."/>
            <person name="Nagy L.G."/>
        </authorList>
    </citation>
    <scope>NUCLEOTIDE SEQUENCE [LARGE SCALE GENOMIC DNA]</scope>
    <source>
        <strain evidence="1 2">NL-1719</strain>
    </source>
</reference>
<protein>
    <submittedName>
        <fullName evidence="1">Uncharacterized protein</fullName>
    </submittedName>
</protein>
<dbReference type="EMBL" id="ML208259">
    <property type="protein sequence ID" value="TFK77329.1"/>
    <property type="molecule type" value="Genomic_DNA"/>
</dbReference>
<evidence type="ECO:0000313" key="2">
    <source>
        <dbReference type="Proteomes" id="UP000308600"/>
    </source>
</evidence>
<accession>A0ACD3BHS8</accession>
<name>A0ACD3BHS8_9AGAR</name>
<keyword evidence="2" id="KW-1185">Reference proteome</keyword>
<proteinExistence type="predicted"/>
<gene>
    <name evidence="1" type="ORF">BDN72DRAFT_867071</name>
</gene>
<evidence type="ECO:0000313" key="1">
    <source>
        <dbReference type="EMBL" id="TFK77329.1"/>
    </source>
</evidence>
<sequence length="324" mass="37880">MVAQNHRNRQLLHRISASVREYDAIQSAASRTVGLQQLAIPRDLLDSFSHDPAVVTGSTRRHQGWRAVEDIHNRVVRQRKVFQNFLRQVHNQENCERRNILDDPMSSLLRSLKALQQHKTSIATEAQKVAQELKDVKVVHQDVKDGYNKTLSHTSVVYPELSHIVALEESYKDQYQQIWEFAMSTLTLILDGVTPVWRTYGKTIGEDIRDFLIIPLYRNEFTGEARRYPITAFPKRSLRHWIALFLFYMASLGIMSLQIRGAASSTMHYMLHWIPYESFRWIILPLFWVMILVQWVFCILEFFVVSLQVGTLAWWIGWSIRIVS</sequence>
<dbReference type="Proteomes" id="UP000308600">
    <property type="component" value="Unassembled WGS sequence"/>
</dbReference>